<dbReference type="InterPro" id="IPR004364">
    <property type="entry name" value="Aa-tRNA-synt_II"/>
</dbReference>
<dbReference type="PROSITE" id="PS50862">
    <property type="entry name" value="AA_TRNA_LIGASE_II"/>
    <property type="match status" value="1"/>
</dbReference>
<dbReference type="EMBL" id="MGDZ01000004">
    <property type="protein sequence ID" value="OGL74237.1"/>
    <property type="molecule type" value="Genomic_DNA"/>
</dbReference>
<feature type="region of interest" description="Aspartate" evidence="7">
    <location>
        <begin position="197"/>
        <end position="200"/>
    </location>
</feature>
<evidence type="ECO:0000256" key="4">
    <source>
        <dbReference type="ARBA" id="ARBA00022840"/>
    </source>
</evidence>
<dbReference type="SUPFAM" id="SSF55681">
    <property type="entry name" value="Class II aaRS and biotin synthetases"/>
    <property type="match status" value="1"/>
</dbReference>
<evidence type="ECO:0000256" key="7">
    <source>
        <dbReference type="HAMAP-Rule" id="MF_00044"/>
    </source>
</evidence>
<organism evidence="9 10">
    <name type="scientific">Candidatus Uhrbacteria bacterium RIFCSPHIGHO2_02_FULL_57_19</name>
    <dbReference type="NCBI Taxonomy" id="1802391"/>
    <lineage>
        <taxon>Bacteria</taxon>
        <taxon>Candidatus Uhriibacteriota</taxon>
    </lineage>
</organism>
<dbReference type="PANTHER" id="PTHR22594:SF5">
    <property type="entry name" value="ASPARTATE--TRNA LIGASE, MITOCHONDRIAL"/>
    <property type="match status" value="1"/>
</dbReference>
<dbReference type="Gene3D" id="3.30.930.10">
    <property type="entry name" value="Bira Bifunctional Protein, Domain 2"/>
    <property type="match status" value="2"/>
</dbReference>
<comment type="catalytic activity">
    <reaction evidence="7">
        <text>tRNA(Asp) + L-aspartate + ATP = L-aspartyl-tRNA(Asp) + AMP + diphosphate</text>
        <dbReference type="Rhea" id="RHEA:19649"/>
        <dbReference type="Rhea" id="RHEA-COMP:9660"/>
        <dbReference type="Rhea" id="RHEA-COMP:9678"/>
        <dbReference type="ChEBI" id="CHEBI:29991"/>
        <dbReference type="ChEBI" id="CHEBI:30616"/>
        <dbReference type="ChEBI" id="CHEBI:33019"/>
        <dbReference type="ChEBI" id="CHEBI:78442"/>
        <dbReference type="ChEBI" id="CHEBI:78516"/>
        <dbReference type="ChEBI" id="CHEBI:456215"/>
        <dbReference type="EC" id="6.1.1.12"/>
    </reaction>
</comment>
<dbReference type="NCBIfam" id="TIGR00459">
    <property type="entry name" value="aspS_bact"/>
    <property type="match status" value="1"/>
</dbReference>
<comment type="similarity">
    <text evidence="1 7">Belongs to the class-II aminoacyl-tRNA synthetase family. Type 1 subfamily.</text>
</comment>
<comment type="caution">
    <text evidence="7">Lacks conserved residue(s) required for the propagation of feature annotation.</text>
</comment>
<gene>
    <name evidence="7" type="primary">aspS</name>
    <name evidence="9" type="ORF">A3D72_03600</name>
</gene>
<dbReference type="InterPro" id="IPR047090">
    <property type="entry name" value="AspRS_core"/>
</dbReference>
<evidence type="ECO:0000313" key="9">
    <source>
        <dbReference type="EMBL" id="OGL74237.1"/>
    </source>
</evidence>
<dbReference type="PANTHER" id="PTHR22594">
    <property type="entry name" value="ASPARTYL/LYSYL-TRNA SYNTHETASE"/>
    <property type="match status" value="1"/>
</dbReference>
<sequence>MQRIWISEITGKVGQEVALCGWVNGRRDMGKLVFIDLRDRSGIVQVVFPSGNQELAKVAGDLRPEFVVSVRGKVNARPPKQVNPNLPTGTVEVEALEAVILNQAKTPPFEIDKDTAGVSEETRLAYRYLDLRSERMRKNLELRHRMIKFFRDWLSERGFLEIETPMLTKGTPEGAREFIVPSRLHPGKFYVLPQSPQQFKQLLMVAGVERYFQIARALRDEDQRGDRQPEHTQLDMEMSFVDQNDVLELVEEMMMAMVKAVAPEKKINAIPFPRIPYDQAMKKYKSDKPDLRRNPGDPDELAFAWIVDFPMFEKGDDGKINAMHHPFTSVHEEDLLDSDPLRVHAKQYDLVLNGYELASGSIRIHRRDLQNKVFKVLGLSDEEIERRFGHMLRAFEYGAPPHGGIAPGIDRLAMLLAGEPNIREVIAFPKTGDARDLLMGAPSEVSASQLREVHIQIIKDKKGNPSTCLPDRQARLRAGKRGN</sequence>
<dbReference type="InterPro" id="IPR045864">
    <property type="entry name" value="aa-tRNA-synth_II/BPL/LPL"/>
</dbReference>
<feature type="binding site" evidence="7">
    <location>
        <position position="356"/>
    </location>
    <ligand>
        <name>ATP</name>
        <dbReference type="ChEBI" id="CHEBI:30616"/>
    </ligand>
</feature>
<dbReference type="CDD" id="cd04317">
    <property type="entry name" value="EcAspRS_like_N"/>
    <property type="match status" value="1"/>
</dbReference>
<dbReference type="InterPro" id="IPR004365">
    <property type="entry name" value="NA-bd_OB_tRNA"/>
</dbReference>
<keyword evidence="5 7" id="KW-0648">Protein biosynthesis</keyword>
<comment type="function">
    <text evidence="7">Catalyzes the attachment of L-aspartate to tRNA(Asp) in a two-step reaction: L-aspartate is first activated by ATP to form Asp-AMP and then transferred to the acceptor end of tRNA(Asp).</text>
</comment>
<dbReference type="Proteomes" id="UP000176303">
    <property type="component" value="Unassembled WGS sequence"/>
</dbReference>
<dbReference type="Gene3D" id="2.40.50.140">
    <property type="entry name" value="Nucleic acid-binding proteins"/>
    <property type="match status" value="1"/>
</dbReference>
<dbReference type="AlphaFoldDB" id="A0A1F7U947"/>
<proteinExistence type="inferred from homology"/>
<protein>
    <recommendedName>
        <fullName evidence="7">Aspartate--tRNA ligase</fullName>
        <ecNumber evidence="7">6.1.1.12</ecNumber>
    </recommendedName>
    <alternativeName>
        <fullName evidence="7">Aspartyl-tRNA synthetase</fullName>
        <shortName evidence="7">AspRS</shortName>
    </alternativeName>
</protein>
<dbReference type="PRINTS" id="PR01042">
    <property type="entry name" value="TRNASYNTHASP"/>
</dbReference>
<dbReference type="InterPro" id="IPR012340">
    <property type="entry name" value="NA-bd_OB-fold"/>
</dbReference>
<dbReference type="EC" id="6.1.1.12" evidence="7"/>
<dbReference type="InterPro" id="IPR004115">
    <property type="entry name" value="GAD-like_sf"/>
</dbReference>
<feature type="binding site" evidence="7">
    <location>
        <position position="173"/>
    </location>
    <ligand>
        <name>L-aspartate</name>
        <dbReference type="ChEBI" id="CHEBI:29991"/>
    </ligand>
</feature>
<keyword evidence="7" id="KW-0963">Cytoplasm</keyword>
<dbReference type="SUPFAM" id="SSF50249">
    <property type="entry name" value="Nucleic acid-binding proteins"/>
    <property type="match status" value="1"/>
</dbReference>
<keyword evidence="3 7" id="KW-0547">Nucleotide-binding</keyword>
<dbReference type="GO" id="GO:0005524">
    <property type="term" value="F:ATP binding"/>
    <property type="evidence" value="ECO:0007669"/>
    <property type="project" value="UniProtKB-UniRule"/>
</dbReference>
<dbReference type="Pfam" id="PF00152">
    <property type="entry name" value="tRNA-synt_2"/>
    <property type="match status" value="1"/>
</dbReference>
<feature type="domain" description="Aminoacyl-transfer RNA synthetases class-II family profile" evidence="8">
    <location>
        <begin position="140"/>
        <end position="429"/>
    </location>
</feature>
<feature type="binding site" evidence="7">
    <location>
        <begin position="219"/>
        <end position="221"/>
    </location>
    <ligand>
        <name>ATP</name>
        <dbReference type="ChEBI" id="CHEBI:30616"/>
    </ligand>
</feature>
<feature type="binding site" evidence="7">
    <location>
        <position position="363"/>
    </location>
    <ligand>
        <name>L-aspartate</name>
        <dbReference type="ChEBI" id="CHEBI:29991"/>
    </ligand>
</feature>
<evidence type="ECO:0000256" key="1">
    <source>
        <dbReference type="ARBA" id="ARBA00006303"/>
    </source>
</evidence>
<feature type="binding site" evidence="7">
    <location>
        <position position="228"/>
    </location>
    <ligand>
        <name>ATP</name>
        <dbReference type="ChEBI" id="CHEBI:30616"/>
    </ligand>
</feature>
<dbReference type="InterPro" id="IPR002312">
    <property type="entry name" value="Asp/Asn-tRNA-synth_IIb"/>
</dbReference>
<dbReference type="InterPro" id="IPR006195">
    <property type="entry name" value="aa-tRNA-synth_II"/>
</dbReference>
<dbReference type="InterPro" id="IPR047089">
    <property type="entry name" value="Asp-tRNA-ligase_1_N"/>
</dbReference>
<dbReference type="HAMAP" id="MF_00044">
    <property type="entry name" value="Asp_tRNA_synth_type1"/>
    <property type="match status" value="1"/>
</dbReference>
<dbReference type="InterPro" id="IPR004524">
    <property type="entry name" value="Asp-tRNA-ligase_1"/>
</dbReference>
<keyword evidence="6 7" id="KW-0030">Aminoacyl-tRNA synthetase</keyword>
<accession>A0A1F7U947</accession>
<dbReference type="GO" id="GO:0006422">
    <property type="term" value="P:aspartyl-tRNA aminoacylation"/>
    <property type="evidence" value="ECO:0007669"/>
    <property type="project" value="UniProtKB-UniRule"/>
</dbReference>
<feature type="binding site" evidence="7">
    <location>
        <begin position="408"/>
        <end position="411"/>
    </location>
    <ligand>
        <name>ATP</name>
        <dbReference type="ChEBI" id="CHEBI:30616"/>
    </ligand>
</feature>
<comment type="subunit">
    <text evidence="7">Homodimer.</text>
</comment>
<evidence type="ECO:0000256" key="2">
    <source>
        <dbReference type="ARBA" id="ARBA00022598"/>
    </source>
</evidence>
<dbReference type="GO" id="GO:0003676">
    <property type="term" value="F:nucleic acid binding"/>
    <property type="evidence" value="ECO:0007669"/>
    <property type="project" value="InterPro"/>
</dbReference>
<feature type="binding site" evidence="7">
    <location>
        <position position="219"/>
    </location>
    <ligand>
        <name>L-aspartate</name>
        <dbReference type="ChEBI" id="CHEBI:29991"/>
    </ligand>
</feature>
<dbReference type="GO" id="GO:0005737">
    <property type="term" value="C:cytoplasm"/>
    <property type="evidence" value="ECO:0007669"/>
    <property type="project" value="UniProtKB-SubCell"/>
</dbReference>
<dbReference type="GO" id="GO:0004815">
    <property type="term" value="F:aspartate-tRNA ligase activity"/>
    <property type="evidence" value="ECO:0007669"/>
    <property type="project" value="UniProtKB-UniRule"/>
</dbReference>
<evidence type="ECO:0000256" key="3">
    <source>
        <dbReference type="ARBA" id="ARBA00022741"/>
    </source>
</evidence>
<name>A0A1F7U947_9BACT</name>
<comment type="caution">
    <text evidence="9">The sequence shown here is derived from an EMBL/GenBank/DDBJ whole genome shotgun (WGS) entry which is preliminary data.</text>
</comment>
<dbReference type="CDD" id="cd00777">
    <property type="entry name" value="AspRS_core"/>
    <property type="match status" value="1"/>
</dbReference>
<keyword evidence="4 7" id="KW-0067">ATP-binding</keyword>
<dbReference type="Gene3D" id="3.30.1360.30">
    <property type="entry name" value="GAD-like domain"/>
    <property type="match status" value="1"/>
</dbReference>
<feature type="binding site" evidence="7">
    <location>
        <position position="324"/>
    </location>
    <ligand>
        <name>L-aspartate</name>
        <dbReference type="ChEBI" id="CHEBI:29991"/>
    </ligand>
</feature>
<comment type="subcellular location">
    <subcellularLocation>
        <location evidence="7">Cytoplasm</location>
    </subcellularLocation>
</comment>
<keyword evidence="2 7" id="KW-0436">Ligase</keyword>
<evidence type="ECO:0000256" key="6">
    <source>
        <dbReference type="ARBA" id="ARBA00023146"/>
    </source>
</evidence>
<dbReference type="STRING" id="1802391.A3D72_03600"/>
<evidence type="ECO:0000256" key="5">
    <source>
        <dbReference type="ARBA" id="ARBA00022917"/>
    </source>
</evidence>
<evidence type="ECO:0000259" key="8">
    <source>
        <dbReference type="PROSITE" id="PS50862"/>
    </source>
</evidence>
<reference evidence="9 10" key="1">
    <citation type="journal article" date="2016" name="Nat. Commun.">
        <title>Thousands of microbial genomes shed light on interconnected biogeochemical processes in an aquifer system.</title>
        <authorList>
            <person name="Anantharaman K."/>
            <person name="Brown C.T."/>
            <person name="Hug L.A."/>
            <person name="Sharon I."/>
            <person name="Castelle C.J."/>
            <person name="Probst A.J."/>
            <person name="Thomas B.C."/>
            <person name="Singh A."/>
            <person name="Wilkins M.J."/>
            <person name="Karaoz U."/>
            <person name="Brodie E.L."/>
            <person name="Williams K.H."/>
            <person name="Hubbard S.S."/>
            <person name="Banfield J.F."/>
        </authorList>
    </citation>
    <scope>NUCLEOTIDE SEQUENCE [LARGE SCALE GENOMIC DNA]</scope>
</reference>
<dbReference type="Pfam" id="PF01336">
    <property type="entry name" value="tRNA_anti-codon"/>
    <property type="match status" value="1"/>
</dbReference>
<evidence type="ECO:0000313" key="10">
    <source>
        <dbReference type="Proteomes" id="UP000176303"/>
    </source>
</evidence>